<dbReference type="SUPFAM" id="SSF52499">
    <property type="entry name" value="Isochorismatase-like hydrolases"/>
    <property type="match status" value="1"/>
</dbReference>
<evidence type="ECO:0000313" key="3">
    <source>
        <dbReference type="EMBL" id="TFH89662.1"/>
    </source>
</evidence>
<organism evidence="3 4">
    <name type="scientific">Vibrio ouci</name>
    <dbReference type="NCBI Taxonomy" id="2499078"/>
    <lineage>
        <taxon>Bacteria</taxon>
        <taxon>Pseudomonadati</taxon>
        <taxon>Pseudomonadota</taxon>
        <taxon>Gammaproteobacteria</taxon>
        <taxon>Vibrionales</taxon>
        <taxon>Vibrionaceae</taxon>
        <taxon>Vibrio</taxon>
    </lineage>
</organism>
<dbReference type="PRINTS" id="PR01398">
    <property type="entry name" value="ISCHRISMTASE"/>
</dbReference>
<dbReference type="InterPro" id="IPR050272">
    <property type="entry name" value="Isochorismatase-like_hydrls"/>
</dbReference>
<dbReference type="Pfam" id="PF00857">
    <property type="entry name" value="Isochorismatase"/>
    <property type="match status" value="1"/>
</dbReference>
<sequence length="209" mass="23467">MGIPSIASYAFPDANERPVNQVGWSLDSRRAMLLVHDMQNYFVAPFSADVRKRLTENINHLIQYARQHAIPICFSAQPGSMTPTQRGLLHDFWGEGMRSDPVDTTIVSPLSVTEQDWHVVKWRYSAFQRTNLAEMMAQTQRDQLILCGVYAHVGVLMTAVEAFSHDIQPFMVADAMADFNREHHLAALDYGARNCAVVTMTQEVIGGAQ</sequence>
<dbReference type="OrthoDB" id="5794853at2"/>
<dbReference type="EMBL" id="SATR01000051">
    <property type="protein sequence ID" value="TFH89662.1"/>
    <property type="molecule type" value="Genomic_DNA"/>
</dbReference>
<dbReference type="Gene3D" id="3.40.50.850">
    <property type="entry name" value="Isochorismatase-like"/>
    <property type="match status" value="1"/>
</dbReference>
<feature type="domain" description="Isochorismatase-like" evidence="2">
    <location>
        <begin position="32"/>
        <end position="202"/>
    </location>
</feature>
<evidence type="ECO:0000256" key="1">
    <source>
        <dbReference type="ARBA" id="ARBA00022801"/>
    </source>
</evidence>
<reference evidence="3 4" key="1">
    <citation type="submission" date="2019-01" db="EMBL/GenBank/DDBJ databases">
        <title>Vibrio BEI176 sp. nov, a marine bacterium isolated from China: eastern marignal seas.</title>
        <authorList>
            <person name="Li B."/>
        </authorList>
    </citation>
    <scope>NUCLEOTIDE SEQUENCE [LARGE SCALE GENOMIC DNA]</scope>
    <source>
        <strain evidence="3 4">BEI176</strain>
    </source>
</reference>
<accession>A0A4Y8W9P7</accession>
<gene>
    <name evidence="3" type="ORF">ELS82_21045</name>
</gene>
<evidence type="ECO:0000259" key="2">
    <source>
        <dbReference type="Pfam" id="PF00857"/>
    </source>
</evidence>
<protein>
    <submittedName>
        <fullName evidence="3">Isochorismatase family protein</fullName>
    </submittedName>
</protein>
<dbReference type="InterPro" id="IPR036380">
    <property type="entry name" value="Isochorismatase-like_sf"/>
</dbReference>
<dbReference type="Proteomes" id="UP000297753">
    <property type="component" value="Unassembled WGS sequence"/>
</dbReference>
<comment type="caution">
    <text evidence="3">The sequence shown here is derived from an EMBL/GenBank/DDBJ whole genome shotgun (WGS) entry which is preliminary data.</text>
</comment>
<dbReference type="PANTHER" id="PTHR43540:SF3">
    <property type="entry name" value="ENTEROBACTIN SYNTHASE COMPONENT B"/>
    <property type="match status" value="1"/>
</dbReference>
<name>A0A4Y8W9P7_9VIBR</name>
<dbReference type="InterPro" id="IPR016291">
    <property type="entry name" value="Isochorismatase"/>
</dbReference>
<dbReference type="PANTHER" id="PTHR43540">
    <property type="entry name" value="PEROXYUREIDOACRYLATE/UREIDOACRYLATE AMIDOHYDROLASE-RELATED"/>
    <property type="match status" value="1"/>
</dbReference>
<dbReference type="InterPro" id="IPR000868">
    <property type="entry name" value="Isochorismatase-like_dom"/>
</dbReference>
<dbReference type="RefSeq" id="WP_134837214.1">
    <property type="nucleotide sequence ID" value="NZ_SATR01000051.1"/>
</dbReference>
<proteinExistence type="predicted"/>
<dbReference type="GO" id="GO:0008908">
    <property type="term" value="F:isochorismatase activity"/>
    <property type="evidence" value="ECO:0007669"/>
    <property type="project" value="InterPro"/>
</dbReference>
<dbReference type="AlphaFoldDB" id="A0A4Y8W9P7"/>
<keyword evidence="1" id="KW-0378">Hydrolase</keyword>
<evidence type="ECO:0000313" key="4">
    <source>
        <dbReference type="Proteomes" id="UP000297753"/>
    </source>
</evidence>
<keyword evidence="4" id="KW-1185">Reference proteome</keyword>